<evidence type="ECO:0000259" key="1">
    <source>
        <dbReference type="Pfam" id="PF20990"/>
    </source>
</evidence>
<dbReference type="eggNOG" id="COG4907">
    <property type="taxonomic scope" value="Bacteria"/>
</dbReference>
<feature type="domain" description="Predicted membrane protein YciQ-like C-terminal" evidence="1">
    <location>
        <begin position="9"/>
        <end position="75"/>
    </location>
</feature>
<comment type="caution">
    <text evidence="2">The sequence shown here is derived from an EMBL/GenBank/DDBJ whole genome shotgun (WGS) entry which is preliminary data.</text>
</comment>
<dbReference type="PATRIC" id="fig|997830.4.peg.266"/>
<dbReference type="EMBL" id="AFUQ01000001">
    <property type="protein sequence ID" value="EGV15752.1"/>
    <property type="molecule type" value="Genomic_DNA"/>
</dbReference>
<name>F9PCX9_9STRE</name>
<organism evidence="2 3">
    <name type="scientific">Streptococcus infantis X</name>
    <dbReference type="NCBI Taxonomy" id="997830"/>
    <lineage>
        <taxon>Bacteria</taxon>
        <taxon>Bacillati</taxon>
        <taxon>Bacillota</taxon>
        <taxon>Bacilli</taxon>
        <taxon>Lactobacillales</taxon>
        <taxon>Streptococcaceae</taxon>
        <taxon>Streptococcus</taxon>
    </lineage>
</organism>
<proteinExistence type="predicted"/>
<reference evidence="2 3" key="1">
    <citation type="submission" date="2011-07" db="EMBL/GenBank/DDBJ databases">
        <authorList>
            <person name="Harkins D.M."/>
            <person name="Madupu R."/>
            <person name="Durkin A.S."/>
            <person name="Torralba M."/>
            <person name="Methe B."/>
            <person name="Sutton G.G."/>
            <person name="Nelson K.E."/>
        </authorList>
    </citation>
    <scope>NUCLEOTIDE SEQUENCE [LARGE SCALE GENOMIC DNA]</scope>
    <source>
        <strain evidence="2 3">X</strain>
    </source>
</reference>
<dbReference type="Proteomes" id="UP000003399">
    <property type="component" value="Unassembled WGS sequence"/>
</dbReference>
<dbReference type="InterPro" id="IPR048389">
    <property type="entry name" value="YciQ-like_C"/>
</dbReference>
<gene>
    <name evidence="2" type="ORF">HMPREF1124_0776</name>
</gene>
<protein>
    <submittedName>
        <fullName evidence="2">Conserved domain protein</fullName>
    </submittedName>
</protein>
<evidence type="ECO:0000313" key="3">
    <source>
        <dbReference type="Proteomes" id="UP000003399"/>
    </source>
</evidence>
<dbReference type="Pfam" id="PF20990">
    <property type="entry name" value="DUF2207_C"/>
    <property type="match status" value="1"/>
</dbReference>
<accession>F9PCX9</accession>
<evidence type="ECO:0000313" key="2">
    <source>
        <dbReference type="EMBL" id="EGV15752.1"/>
    </source>
</evidence>
<sequence>MGLLASALVHFVTRGPSRDGVLNEEGAEAYYLWTSFENMLRDIAHLDKAELESIALWNRLLVYATLYGYAKKVNKIMKLHNIQLENAAMNLYVSCGWDKQFHTSATQINLYTSVANTASTFSVSSGSGSSGGGFSGGGGGGSVGAF</sequence>
<dbReference type="AlphaFoldDB" id="F9PCX9"/>